<dbReference type="PIRSF" id="PIRSF001434">
    <property type="entry name" value="CGS"/>
    <property type="match status" value="1"/>
</dbReference>
<dbReference type="AlphaFoldDB" id="A0A0R1R7J9"/>
<accession>A0A0R1R7J9</accession>
<dbReference type="PATRIC" id="fig|1423769.4.peg.1467"/>
<dbReference type="PROSITE" id="PS00868">
    <property type="entry name" value="CYS_MET_METAB_PP"/>
    <property type="match status" value="1"/>
</dbReference>
<evidence type="ECO:0000256" key="1">
    <source>
        <dbReference type="ARBA" id="ARBA00001933"/>
    </source>
</evidence>
<dbReference type="Pfam" id="PF01053">
    <property type="entry name" value="Cys_Met_Meta_PP"/>
    <property type="match status" value="1"/>
</dbReference>
<dbReference type="PANTHER" id="PTHR43797:SF2">
    <property type="entry name" value="HOMOCYSTEINE_CYSTEINE SYNTHASE"/>
    <property type="match status" value="1"/>
</dbReference>
<organism evidence="7 8">
    <name type="scientific">Lacticaseibacillus manihotivorans DSM 13343 = JCM 12514</name>
    <dbReference type="NCBI Taxonomy" id="1423769"/>
    <lineage>
        <taxon>Bacteria</taxon>
        <taxon>Bacillati</taxon>
        <taxon>Bacillota</taxon>
        <taxon>Bacilli</taxon>
        <taxon>Lactobacillales</taxon>
        <taxon>Lactobacillaceae</taxon>
        <taxon>Lacticaseibacillus</taxon>
    </lineage>
</organism>
<dbReference type="FunFam" id="3.40.640.10:FF:000035">
    <property type="entry name" value="O-succinylhomoserine sulfhydrylase"/>
    <property type="match status" value="1"/>
</dbReference>
<comment type="similarity">
    <text evidence="2 6">Belongs to the trans-sulfuration enzymes family.</text>
</comment>
<comment type="cofactor">
    <cofactor evidence="1 6">
        <name>pyridoxal 5'-phosphate</name>
        <dbReference type="ChEBI" id="CHEBI:597326"/>
    </cofactor>
</comment>
<comment type="caution">
    <text evidence="7">The sequence shown here is derived from an EMBL/GenBank/DDBJ whole genome shotgun (WGS) entry which is preliminary data.</text>
</comment>
<dbReference type="InterPro" id="IPR006235">
    <property type="entry name" value="OAc-hSer/O-AcSer_sulfhydrylase"/>
</dbReference>
<dbReference type="Proteomes" id="UP000051790">
    <property type="component" value="Unassembled WGS sequence"/>
</dbReference>
<dbReference type="GO" id="GO:0003961">
    <property type="term" value="F:O-acetylhomoserine aminocarboxypropyltransferase activity"/>
    <property type="evidence" value="ECO:0007669"/>
    <property type="project" value="TreeGrafter"/>
</dbReference>
<feature type="modified residue" description="N6-(pyridoxal phosphate)lysine" evidence="5">
    <location>
        <position position="213"/>
    </location>
</feature>
<dbReference type="GO" id="GO:0030170">
    <property type="term" value="F:pyridoxal phosphate binding"/>
    <property type="evidence" value="ECO:0007669"/>
    <property type="project" value="InterPro"/>
</dbReference>
<sequence>MQNMSENQYRFETLQLHAGQEQPDPATGARVTPIYQTASFVFKDAKQAADRFALRDAGNIYGRLTNSTNAALEARAAALEGGTAAISLASGAAAVTASVLNVTGSGDHIVAASTLYGGTVELFSETFKKLGITTTFVDPDDPQNFEDAIQDNTKVIFFESLGNPAINIVDFEKVTALAHKHGIIVIVDSTFATPYLIRPFDYGVDVIVHSATKFIGGHGATLGGLVIENGKFDYEASGRYPGITTPVASYNGIVWKDLGDAAFTTKIRAEHLRDTGATLAPQSAWYLLQGFETLSLRVERHVENARKVVKFLEDNPKVAWVSYPEAKGSKYADLAKKYFPKGTGSIFTFGLKAGREGAITLINHLELFSLLANVGDAKSLIIHPASTTHAQLSDEQLKEAGITPDLIRVSIGIENSDDILDDLKQALEFVD</sequence>
<keyword evidence="4 5" id="KW-0663">Pyridoxal phosphate</keyword>
<dbReference type="GO" id="GO:0004124">
    <property type="term" value="F:cysteine synthase activity"/>
    <property type="evidence" value="ECO:0007669"/>
    <property type="project" value="TreeGrafter"/>
</dbReference>
<evidence type="ECO:0000256" key="6">
    <source>
        <dbReference type="RuleBase" id="RU362118"/>
    </source>
</evidence>
<evidence type="ECO:0000313" key="8">
    <source>
        <dbReference type="Proteomes" id="UP000051790"/>
    </source>
</evidence>
<protein>
    <submittedName>
        <fullName evidence="7">O-acetylhomoserine aminocarboxypropyltransferase</fullName>
    </submittedName>
</protein>
<dbReference type="GO" id="GO:0019346">
    <property type="term" value="P:transsulfuration"/>
    <property type="evidence" value="ECO:0007669"/>
    <property type="project" value="InterPro"/>
</dbReference>
<evidence type="ECO:0000256" key="4">
    <source>
        <dbReference type="ARBA" id="ARBA00022898"/>
    </source>
</evidence>
<dbReference type="CDD" id="cd00614">
    <property type="entry name" value="CGS_like"/>
    <property type="match status" value="1"/>
</dbReference>
<dbReference type="GO" id="GO:0005737">
    <property type="term" value="C:cytoplasm"/>
    <property type="evidence" value="ECO:0007669"/>
    <property type="project" value="TreeGrafter"/>
</dbReference>
<dbReference type="InterPro" id="IPR054542">
    <property type="entry name" value="Cys_met_metab_PP"/>
</dbReference>
<keyword evidence="8" id="KW-1185">Reference proteome</keyword>
<dbReference type="SUPFAM" id="SSF53383">
    <property type="entry name" value="PLP-dependent transferases"/>
    <property type="match status" value="1"/>
</dbReference>
<dbReference type="PANTHER" id="PTHR43797">
    <property type="entry name" value="HOMOCYSTEINE/CYSTEINE SYNTHASE"/>
    <property type="match status" value="1"/>
</dbReference>
<dbReference type="EMBL" id="AZEU01000018">
    <property type="protein sequence ID" value="KRL53261.1"/>
    <property type="molecule type" value="Genomic_DNA"/>
</dbReference>
<dbReference type="InterPro" id="IPR000277">
    <property type="entry name" value="Cys/Met-Metab_PyrdxlP-dep_enz"/>
</dbReference>
<dbReference type="InterPro" id="IPR015424">
    <property type="entry name" value="PyrdxlP-dep_Trfase"/>
</dbReference>
<reference evidence="7 8" key="1">
    <citation type="journal article" date="2015" name="Genome Announc.">
        <title>Expanding the biotechnology potential of lactobacilli through comparative genomics of 213 strains and associated genera.</title>
        <authorList>
            <person name="Sun Z."/>
            <person name="Harris H.M."/>
            <person name="McCann A."/>
            <person name="Guo C."/>
            <person name="Argimon S."/>
            <person name="Zhang W."/>
            <person name="Yang X."/>
            <person name="Jeffery I.B."/>
            <person name="Cooney J.C."/>
            <person name="Kagawa T.F."/>
            <person name="Liu W."/>
            <person name="Song Y."/>
            <person name="Salvetti E."/>
            <person name="Wrobel A."/>
            <person name="Rasinkangas P."/>
            <person name="Parkhill J."/>
            <person name="Rea M.C."/>
            <person name="O'Sullivan O."/>
            <person name="Ritari J."/>
            <person name="Douillard F.P."/>
            <person name="Paul Ross R."/>
            <person name="Yang R."/>
            <person name="Briner A.E."/>
            <person name="Felis G.E."/>
            <person name="de Vos W.M."/>
            <person name="Barrangou R."/>
            <person name="Klaenhammer T.R."/>
            <person name="Caufield P.W."/>
            <person name="Cui Y."/>
            <person name="Zhang H."/>
            <person name="O'Toole P.W."/>
        </authorList>
    </citation>
    <scope>NUCLEOTIDE SEQUENCE [LARGE SCALE GENOMIC DNA]</scope>
    <source>
        <strain evidence="7 8">DSM 13343</strain>
    </source>
</reference>
<dbReference type="InterPro" id="IPR015421">
    <property type="entry name" value="PyrdxlP-dep_Trfase_major"/>
</dbReference>
<dbReference type="NCBIfam" id="TIGR01326">
    <property type="entry name" value="OAH_OAS_sulfhy"/>
    <property type="match status" value="1"/>
</dbReference>
<dbReference type="Gene3D" id="3.40.640.10">
    <property type="entry name" value="Type I PLP-dependent aspartate aminotransferase-like (Major domain)"/>
    <property type="match status" value="1"/>
</dbReference>
<evidence type="ECO:0000313" key="7">
    <source>
        <dbReference type="EMBL" id="KRL53261.1"/>
    </source>
</evidence>
<keyword evidence="3 7" id="KW-0808">Transferase</keyword>
<evidence type="ECO:0000256" key="3">
    <source>
        <dbReference type="ARBA" id="ARBA00022679"/>
    </source>
</evidence>
<evidence type="ECO:0000256" key="5">
    <source>
        <dbReference type="PIRSR" id="PIRSR001434-2"/>
    </source>
</evidence>
<gene>
    <name evidence="7" type="ORF">FD01_GL001366</name>
</gene>
<dbReference type="GO" id="GO:0006535">
    <property type="term" value="P:cysteine biosynthetic process from serine"/>
    <property type="evidence" value="ECO:0007669"/>
    <property type="project" value="TreeGrafter"/>
</dbReference>
<dbReference type="InterPro" id="IPR015422">
    <property type="entry name" value="PyrdxlP-dep_Trfase_small"/>
</dbReference>
<proteinExistence type="inferred from homology"/>
<evidence type="ECO:0000256" key="2">
    <source>
        <dbReference type="ARBA" id="ARBA00009077"/>
    </source>
</evidence>
<dbReference type="Gene3D" id="3.90.1150.10">
    <property type="entry name" value="Aspartate Aminotransferase, domain 1"/>
    <property type="match status" value="1"/>
</dbReference>
<dbReference type="GO" id="GO:0071269">
    <property type="term" value="P:L-homocysteine biosynthetic process"/>
    <property type="evidence" value="ECO:0007669"/>
    <property type="project" value="TreeGrafter"/>
</dbReference>
<name>A0A0R1R7J9_9LACO</name>